<reference evidence="1 2" key="1">
    <citation type="submission" date="2019-05" db="EMBL/GenBank/DDBJ databases">
        <authorList>
            <person name="Farhan Ul Haque M."/>
        </authorList>
    </citation>
    <scope>NUCLEOTIDE SEQUENCE [LARGE SCALE GENOMIC DNA]</scope>
    <source>
        <strain evidence="1">2</strain>
    </source>
</reference>
<protein>
    <submittedName>
        <fullName evidence="1">Uncharacterized protein</fullName>
    </submittedName>
</protein>
<evidence type="ECO:0000313" key="2">
    <source>
        <dbReference type="Proteomes" id="UP000485880"/>
    </source>
</evidence>
<organism evidence="1 2">
    <name type="scientific">Methylocella tundrae</name>
    <dbReference type="NCBI Taxonomy" id="227605"/>
    <lineage>
        <taxon>Bacteria</taxon>
        <taxon>Pseudomonadati</taxon>
        <taxon>Pseudomonadota</taxon>
        <taxon>Alphaproteobacteria</taxon>
        <taxon>Hyphomicrobiales</taxon>
        <taxon>Beijerinckiaceae</taxon>
        <taxon>Methylocella</taxon>
    </lineage>
</organism>
<dbReference type="AlphaFoldDB" id="A0A8B6M6P1"/>
<dbReference type="Proteomes" id="UP000485880">
    <property type="component" value="Unassembled WGS sequence"/>
</dbReference>
<evidence type="ECO:0000313" key="1">
    <source>
        <dbReference type="EMBL" id="VTZ49993.1"/>
    </source>
</evidence>
<gene>
    <name evidence="1" type="ORF">MPC4_20203</name>
</gene>
<name>A0A8B6M6P1_METTU</name>
<accession>A0A8B6M6P1</accession>
<dbReference type="EMBL" id="CABFMQ020000076">
    <property type="protein sequence ID" value="VTZ49993.1"/>
    <property type="molecule type" value="Genomic_DNA"/>
</dbReference>
<keyword evidence="2" id="KW-1185">Reference proteome</keyword>
<proteinExistence type="predicted"/>
<sequence>MALGANGRAGIFRLKNLKRQRRGAAPGVKTHPADLADDRFLPFAEARPRVLDGGVETKWIFANEGLCA</sequence>
<comment type="caution">
    <text evidence="1">The sequence shown here is derived from an EMBL/GenBank/DDBJ whole genome shotgun (WGS) entry which is preliminary data.</text>
</comment>